<comment type="caution">
    <text evidence="1">The sequence shown here is derived from an EMBL/GenBank/DDBJ whole genome shotgun (WGS) entry which is preliminary data.</text>
</comment>
<evidence type="ECO:0000313" key="2">
    <source>
        <dbReference type="Proteomes" id="UP000036932"/>
    </source>
</evidence>
<dbReference type="OrthoDB" id="2691759at2"/>
<dbReference type="AlphaFoldDB" id="A0A0M1P5K9"/>
<gene>
    <name evidence="1" type="ORF">AM231_11900</name>
</gene>
<keyword evidence="2" id="KW-1185">Reference proteome</keyword>
<name>A0A0M1P5K9_9BACL</name>
<proteinExistence type="predicted"/>
<protein>
    <submittedName>
        <fullName evidence="1">Uncharacterized protein</fullName>
    </submittedName>
</protein>
<dbReference type="EMBL" id="LIUT01000001">
    <property type="protein sequence ID" value="KOR89768.1"/>
    <property type="molecule type" value="Genomic_DNA"/>
</dbReference>
<dbReference type="Proteomes" id="UP000036932">
    <property type="component" value="Unassembled WGS sequence"/>
</dbReference>
<evidence type="ECO:0000313" key="1">
    <source>
        <dbReference type="EMBL" id="KOR89768.1"/>
    </source>
</evidence>
<dbReference type="PATRIC" id="fig|1705565.3.peg.4392"/>
<reference evidence="2" key="1">
    <citation type="submission" date="2015-08" db="EMBL/GenBank/DDBJ databases">
        <title>Genome sequencing project for genomic taxonomy and phylogenomics of Bacillus-like bacteria.</title>
        <authorList>
            <person name="Liu B."/>
            <person name="Wang J."/>
            <person name="Zhu Y."/>
            <person name="Liu G."/>
            <person name="Chen Q."/>
            <person name="Chen Z."/>
            <person name="Lan J."/>
            <person name="Che J."/>
            <person name="Ge C."/>
            <person name="Shi H."/>
            <person name="Pan Z."/>
            <person name="Liu X."/>
        </authorList>
    </citation>
    <scope>NUCLEOTIDE SEQUENCE [LARGE SCALE GENOMIC DNA]</scope>
    <source>
        <strain evidence="2">FJAT-22460</strain>
    </source>
</reference>
<accession>A0A0M1P5K9</accession>
<sequence length="93" mass="11013">MNRVAVQPYYKIIRTVDGLDQRMEEQAREMILYEDRIVTKHRHFPIKQVFDLSYRPMGDGVGLLYLHTQQGVYSYTLKDDPESFITAFKNLNV</sequence>
<dbReference type="RefSeq" id="WP_053492889.1">
    <property type="nucleotide sequence ID" value="NZ_LIUT01000001.1"/>
</dbReference>
<organism evidence="1 2">
    <name type="scientific">Paenibacillus solani</name>
    <dbReference type="NCBI Taxonomy" id="1705565"/>
    <lineage>
        <taxon>Bacteria</taxon>
        <taxon>Bacillati</taxon>
        <taxon>Bacillota</taxon>
        <taxon>Bacilli</taxon>
        <taxon>Bacillales</taxon>
        <taxon>Paenibacillaceae</taxon>
        <taxon>Paenibacillus</taxon>
    </lineage>
</organism>